<sequence>MSFLDSSRVAGLADARQMLVLGLLSALVFLAALRLALLHRTRKNRNQQPSSRSVPIPNVAARAWHEPAALAFARQPYQWLFDAHARYGSAFGMSLGTFRCVWLTGPDATEAVFNADEDTLSFHKAIEPNITKLFPLRHLHQPWVNYLVGGMAHRKHSTHFAQCVLDVVEAEQAKWVRETEAIGSTDLFKASFDVMTLIITKYAFGEEFTNKHGAELCELIFAFDALMGNVDVMALPEWMFWAEGNRKLKACKTRFYEIANAELHERLAGPAELYEDRDDYLQYLIRTDRLERVEDYTTHILVIYFASTINTSTTLGWAAAHLAQSPRIQNKLRSELGALGIRAESFAQARAEGTEEPLLSTLENCAYLRGITHESLRLRPPPFLVQQAMKPWRFGEHVVEKGALVAIAPPVINRDPSVFPCPDEYIPERFTDEVPADVRSANPAGGVSAASAFLPWGKGRRRCKGIKLAEQAIHTTLARLVLCHGSVGIEGEDAAAVEVDPRTGREKIVPIAPQLTKIFGPPHSAQRCGLRVVGRADEL</sequence>
<name>A0AAN6G8Q8_9BASI</name>
<keyword evidence="7" id="KW-1185">Reference proteome</keyword>
<dbReference type="InterPro" id="IPR050529">
    <property type="entry name" value="CYP450_sterol_14alpha_dmase"/>
</dbReference>
<comment type="cofactor">
    <cofactor evidence="5">
        <name>heme</name>
        <dbReference type="ChEBI" id="CHEBI:30413"/>
    </cofactor>
</comment>
<accession>A0AAN6G8Q8</accession>
<evidence type="ECO:0000256" key="2">
    <source>
        <dbReference type="ARBA" id="ARBA00022617"/>
    </source>
</evidence>
<dbReference type="Pfam" id="PF00067">
    <property type="entry name" value="p450"/>
    <property type="match status" value="1"/>
</dbReference>
<proteinExistence type="inferred from homology"/>
<evidence type="ECO:0000256" key="4">
    <source>
        <dbReference type="ARBA" id="ARBA00023004"/>
    </source>
</evidence>
<dbReference type="EMBL" id="JAPDMQ010000333">
    <property type="protein sequence ID" value="KAK0526916.1"/>
    <property type="molecule type" value="Genomic_DNA"/>
</dbReference>
<keyword evidence="3 5" id="KW-0479">Metal-binding</keyword>
<dbReference type="GO" id="GO:0005506">
    <property type="term" value="F:iron ion binding"/>
    <property type="evidence" value="ECO:0007669"/>
    <property type="project" value="InterPro"/>
</dbReference>
<feature type="binding site" description="axial binding residue" evidence="5">
    <location>
        <position position="463"/>
    </location>
    <ligand>
        <name>heme</name>
        <dbReference type="ChEBI" id="CHEBI:30413"/>
    </ligand>
    <ligandPart>
        <name>Fe</name>
        <dbReference type="ChEBI" id="CHEBI:18248"/>
    </ligandPart>
</feature>
<keyword evidence="4 5" id="KW-0408">Iron</keyword>
<evidence type="ECO:0000256" key="1">
    <source>
        <dbReference type="ARBA" id="ARBA00010617"/>
    </source>
</evidence>
<dbReference type="Proteomes" id="UP001176521">
    <property type="component" value="Unassembled WGS sequence"/>
</dbReference>
<keyword evidence="2 5" id="KW-0349">Heme</keyword>
<dbReference type="InterPro" id="IPR002401">
    <property type="entry name" value="Cyt_P450_E_grp-I"/>
</dbReference>
<evidence type="ECO:0000313" key="7">
    <source>
        <dbReference type="Proteomes" id="UP001176521"/>
    </source>
</evidence>
<dbReference type="GO" id="GO:0004497">
    <property type="term" value="F:monooxygenase activity"/>
    <property type="evidence" value="ECO:0007669"/>
    <property type="project" value="InterPro"/>
</dbReference>
<dbReference type="PRINTS" id="PR00463">
    <property type="entry name" value="EP450I"/>
</dbReference>
<dbReference type="PANTHER" id="PTHR24304:SF2">
    <property type="entry name" value="24-HYDROXYCHOLESTEROL 7-ALPHA-HYDROXYLASE"/>
    <property type="match status" value="1"/>
</dbReference>
<comment type="caution">
    <text evidence="6">The sequence shown here is derived from an EMBL/GenBank/DDBJ whole genome shotgun (WGS) entry which is preliminary data.</text>
</comment>
<dbReference type="InterPro" id="IPR036396">
    <property type="entry name" value="Cyt_P450_sf"/>
</dbReference>
<dbReference type="PRINTS" id="PR00385">
    <property type="entry name" value="P450"/>
</dbReference>
<organism evidence="6 7">
    <name type="scientific">Tilletia horrida</name>
    <dbReference type="NCBI Taxonomy" id="155126"/>
    <lineage>
        <taxon>Eukaryota</taxon>
        <taxon>Fungi</taxon>
        <taxon>Dikarya</taxon>
        <taxon>Basidiomycota</taxon>
        <taxon>Ustilaginomycotina</taxon>
        <taxon>Exobasidiomycetes</taxon>
        <taxon>Tilletiales</taxon>
        <taxon>Tilletiaceae</taxon>
        <taxon>Tilletia</taxon>
    </lineage>
</organism>
<evidence type="ECO:0000256" key="5">
    <source>
        <dbReference type="PIRSR" id="PIRSR602401-1"/>
    </source>
</evidence>
<comment type="similarity">
    <text evidence="1">Belongs to the cytochrome P450 family.</text>
</comment>
<dbReference type="AlphaFoldDB" id="A0AAN6G8Q8"/>
<dbReference type="GO" id="GO:0020037">
    <property type="term" value="F:heme binding"/>
    <property type="evidence" value="ECO:0007669"/>
    <property type="project" value="InterPro"/>
</dbReference>
<evidence type="ECO:0008006" key="8">
    <source>
        <dbReference type="Google" id="ProtNLM"/>
    </source>
</evidence>
<dbReference type="GO" id="GO:0016705">
    <property type="term" value="F:oxidoreductase activity, acting on paired donors, with incorporation or reduction of molecular oxygen"/>
    <property type="evidence" value="ECO:0007669"/>
    <property type="project" value="InterPro"/>
</dbReference>
<dbReference type="SUPFAM" id="SSF48264">
    <property type="entry name" value="Cytochrome P450"/>
    <property type="match status" value="1"/>
</dbReference>
<protein>
    <recommendedName>
        <fullName evidence="8">Cytochrome P450</fullName>
    </recommendedName>
</protein>
<dbReference type="InterPro" id="IPR001128">
    <property type="entry name" value="Cyt_P450"/>
</dbReference>
<dbReference type="Gene3D" id="1.10.630.10">
    <property type="entry name" value="Cytochrome P450"/>
    <property type="match status" value="1"/>
</dbReference>
<dbReference type="PANTHER" id="PTHR24304">
    <property type="entry name" value="CYTOCHROME P450 FAMILY 7"/>
    <property type="match status" value="1"/>
</dbReference>
<reference evidence="6" key="1">
    <citation type="journal article" date="2023" name="PhytoFront">
        <title>Draft Genome Resources of Seven Strains of Tilletia horrida, Causal Agent of Kernel Smut of Rice.</title>
        <authorList>
            <person name="Khanal S."/>
            <person name="Antony Babu S."/>
            <person name="Zhou X.G."/>
        </authorList>
    </citation>
    <scope>NUCLEOTIDE SEQUENCE</scope>
    <source>
        <strain evidence="6">TX3</strain>
    </source>
</reference>
<evidence type="ECO:0000256" key="3">
    <source>
        <dbReference type="ARBA" id="ARBA00022723"/>
    </source>
</evidence>
<gene>
    <name evidence="6" type="ORF">OC842_005037</name>
</gene>
<evidence type="ECO:0000313" key="6">
    <source>
        <dbReference type="EMBL" id="KAK0526916.1"/>
    </source>
</evidence>